<dbReference type="SUPFAM" id="SSF109604">
    <property type="entry name" value="HD-domain/PDEase-like"/>
    <property type="match status" value="1"/>
</dbReference>
<dbReference type="PROSITE" id="PS50883">
    <property type="entry name" value="EAL"/>
    <property type="match status" value="1"/>
</dbReference>
<dbReference type="Gene3D" id="3.20.20.450">
    <property type="entry name" value="EAL domain"/>
    <property type="match status" value="1"/>
</dbReference>
<feature type="domain" description="EAL" evidence="1">
    <location>
        <begin position="1"/>
        <end position="206"/>
    </location>
</feature>
<evidence type="ECO:0000313" key="4">
    <source>
        <dbReference type="Proteomes" id="UP000198611"/>
    </source>
</evidence>
<dbReference type="InterPro" id="IPR035919">
    <property type="entry name" value="EAL_sf"/>
</dbReference>
<proteinExistence type="predicted"/>
<sequence>MANDILVGRQPIYRRNMDVYAYELLFRGRSETEAGVTDGDRATSEVLYNTFVEIGVDEIVGRHRAFVNLTPSFLLGEYPLPTTEGQLVLELLEDTPVTDEIVNAVANLRARGYTIALDDFVYQPHLEPLVRQADIIKIDLMQLGDGELEKHVERLSGNGTRLLAEKVETHQEFHHCRELGFDLFQGFFFCRPEVVRGNHLPTNRVAIAELLSALQDPDVELSTLERLISRDVTLSYRLLRLINSAYFNLRREVDSVGRALMLLGLDAVRNWATLLTLSSVEDKPTELVRTAVIRARLCQNLGATVDPNTSSDLYFTVGLFSTLDALLDQPLEAVLEQLPLSQPVARALLERGGIPGAVLDCVLAYEQGDWAAVENNTCGIAPGSVRDAYLEAVQWADDLMREIVA</sequence>
<feature type="domain" description="HDOD" evidence="2">
    <location>
        <begin position="200"/>
        <end position="386"/>
    </location>
</feature>
<dbReference type="OrthoDB" id="9804751at2"/>
<dbReference type="STRING" id="1123397.SAMN05660831_01730"/>
<dbReference type="Pfam" id="PF00563">
    <property type="entry name" value="EAL"/>
    <property type="match status" value="1"/>
</dbReference>
<dbReference type="SUPFAM" id="SSF141868">
    <property type="entry name" value="EAL domain-like"/>
    <property type="match status" value="1"/>
</dbReference>
<dbReference type="InterPro" id="IPR001633">
    <property type="entry name" value="EAL_dom"/>
</dbReference>
<name>A0A1I1SLW3_9GAMM</name>
<dbReference type="SMART" id="SM00052">
    <property type="entry name" value="EAL"/>
    <property type="match status" value="1"/>
</dbReference>
<reference evidence="3 4" key="1">
    <citation type="submission" date="2016-10" db="EMBL/GenBank/DDBJ databases">
        <authorList>
            <person name="de Groot N.N."/>
        </authorList>
    </citation>
    <scope>NUCLEOTIDE SEQUENCE [LARGE SCALE GENOMIC DNA]</scope>
    <source>
        <strain evidence="3 4">HL3</strain>
    </source>
</reference>
<dbReference type="InterPro" id="IPR013976">
    <property type="entry name" value="HDOD"/>
</dbReference>
<evidence type="ECO:0000259" key="1">
    <source>
        <dbReference type="PROSITE" id="PS50883"/>
    </source>
</evidence>
<dbReference type="AlphaFoldDB" id="A0A1I1SLW3"/>
<dbReference type="InterPro" id="IPR014408">
    <property type="entry name" value="dGMP_Pdiesterase_EAL/HD-GYP"/>
</dbReference>
<dbReference type="Pfam" id="PF08668">
    <property type="entry name" value="HDOD"/>
    <property type="match status" value="1"/>
</dbReference>
<evidence type="ECO:0000313" key="3">
    <source>
        <dbReference type="EMBL" id="SFD47401.1"/>
    </source>
</evidence>
<protein>
    <submittedName>
        <fullName evidence="3">EAL and modified HD-GYP domain-containing signal transduction protein</fullName>
    </submittedName>
</protein>
<dbReference type="PANTHER" id="PTHR33525">
    <property type="match status" value="1"/>
</dbReference>
<dbReference type="EMBL" id="FOMJ01000005">
    <property type="protein sequence ID" value="SFD47401.1"/>
    <property type="molecule type" value="Genomic_DNA"/>
</dbReference>
<gene>
    <name evidence="3" type="ORF">SAMN05660831_01730</name>
</gene>
<keyword evidence="4" id="KW-1185">Reference proteome</keyword>
<accession>A0A1I1SLW3</accession>
<dbReference type="PIRSF" id="PIRSF003180">
    <property type="entry name" value="DiGMPpdiest_YuxH"/>
    <property type="match status" value="1"/>
</dbReference>
<dbReference type="PANTHER" id="PTHR33525:SF4">
    <property type="entry name" value="CYCLIC DI-GMP PHOSPHODIESTERASE CDGJ"/>
    <property type="match status" value="1"/>
</dbReference>
<evidence type="ECO:0000259" key="2">
    <source>
        <dbReference type="PROSITE" id="PS51833"/>
    </source>
</evidence>
<dbReference type="InterPro" id="IPR052340">
    <property type="entry name" value="RNase_Y/CdgJ"/>
</dbReference>
<dbReference type="Gene3D" id="1.10.3210.10">
    <property type="entry name" value="Hypothetical protein af1432"/>
    <property type="match status" value="1"/>
</dbReference>
<dbReference type="PROSITE" id="PS51833">
    <property type="entry name" value="HDOD"/>
    <property type="match status" value="1"/>
</dbReference>
<dbReference type="RefSeq" id="WP_159433050.1">
    <property type="nucleotide sequence ID" value="NZ_FOMJ01000005.1"/>
</dbReference>
<organism evidence="3 4">
    <name type="scientific">Thiohalospira halophila DSM 15071</name>
    <dbReference type="NCBI Taxonomy" id="1123397"/>
    <lineage>
        <taxon>Bacteria</taxon>
        <taxon>Pseudomonadati</taxon>
        <taxon>Pseudomonadota</taxon>
        <taxon>Gammaproteobacteria</taxon>
        <taxon>Thiohalospirales</taxon>
        <taxon>Thiohalospiraceae</taxon>
        <taxon>Thiohalospira</taxon>
    </lineage>
</organism>
<dbReference type="Proteomes" id="UP000198611">
    <property type="component" value="Unassembled WGS sequence"/>
</dbReference>